<sequence length="227" mass="25711">MRNHLIGLMTLATILFLSGCATQELKEKNEVLELQLQQEEASQEQLRKDYDEQLEHQEATSEREQIKARSEIEALHLDLDALRLDLKEALRQNNIKVQQVENLTVIELDQTALFPSGQVDLTAGGKAVVKEIAAALNHYPDYYIRIEGHSDSLPLNAALKELYISNWELSAIRAATVAKYMIYALDVSRLRISIAGYGDTRPVTDNLTPEGRSKNRRIRAVIFKPRS</sequence>
<dbReference type="CDD" id="cd07185">
    <property type="entry name" value="OmpA_C-like"/>
    <property type="match status" value="1"/>
</dbReference>
<dbReference type="InterPro" id="IPR036737">
    <property type="entry name" value="OmpA-like_sf"/>
</dbReference>
<dbReference type="AlphaFoldDB" id="A0A3B0Z1B4"/>
<keyword evidence="3" id="KW-0969">Cilium</keyword>
<dbReference type="EMBL" id="UOFP01000095">
    <property type="protein sequence ID" value="VAW85461.1"/>
    <property type="molecule type" value="Genomic_DNA"/>
</dbReference>
<keyword evidence="1" id="KW-0175">Coiled coil</keyword>
<name>A0A3B0Z1B4_9ZZZZ</name>
<dbReference type="InterPro" id="IPR006665">
    <property type="entry name" value="OmpA-like"/>
</dbReference>
<dbReference type="PROSITE" id="PS51257">
    <property type="entry name" value="PROKAR_LIPOPROTEIN"/>
    <property type="match status" value="1"/>
</dbReference>
<dbReference type="Gene3D" id="3.30.1330.60">
    <property type="entry name" value="OmpA-like domain"/>
    <property type="match status" value="1"/>
</dbReference>
<feature type="coiled-coil region" evidence="1">
    <location>
        <begin position="22"/>
        <end position="92"/>
    </location>
</feature>
<dbReference type="SUPFAM" id="SSF103088">
    <property type="entry name" value="OmpA-like"/>
    <property type="match status" value="1"/>
</dbReference>
<accession>A0A3B0Z1B4</accession>
<evidence type="ECO:0000256" key="1">
    <source>
        <dbReference type="SAM" id="Coils"/>
    </source>
</evidence>
<dbReference type="PROSITE" id="PS51123">
    <property type="entry name" value="OMPA_2"/>
    <property type="match status" value="1"/>
</dbReference>
<organism evidence="3">
    <name type="scientific">hydrothermal vent metagenome</name>
    <dbReference type="NCBI Taxonomy" id="652676"/>
    <lineage>
        <taxon>unclassified sequences</taxon>
        <taxon>metagenomes</taxon>
        <taxon>ecological metagenomes</taxon>
    </lineage>
</organism>
<keyword evidence="3" id="KW-0282">Flagellum</keyword>
<dbReference type="PANTHER" id="PTHR30329">
    <property type="entry name" value="STATOR ELEMENT OF FLAGELLAR MOTOR COMPLEX"/>
    <property type="match status" value="1"/>
</dbReference>
<keyword evidence="3" id="KW-0966">Cell projection</keyword>
<dbReference type="Pfam" id="PF00691">
    <property type="entry name" value="OmpA"/>
    <property type="match status" value="1"/>
</dbReference>
<dbReference type="InterPro" id="IPR050330">
    <property type="entry name" value="Bact_OuterMem_StrucFunc"/>
</dbReference>
<proteinExistence type="predicted"/>
<gene>
    <name evidence="3" type="ORF">MNBD_GAMMA18-1863</name>
</gene>
<protein>
    <submittedName>
        <fullName evidence="3">Flagellar motor rotation protein MotB</fullName>
    </submittedName>
</protein>
<feature type="domain" description="OmpA-like" evidence="2">
    <location>
        <begin position="101"/>
        <end position="226"/>
    </location>
</feature>
<reference evidence="3" key="1">
    <citation type="submission" date="2018-06" db="EMBL/GenBank/DDBJ databases">
        <authorList>
            <person name="Zhirakovskaya E."/>
        </authorList>
    </citation>
    <scope>NUCLEOTIDE SEQUENCE</scope>
</reference>
<evidence type="ECO:0000259" key="2">
    <source>
        <dbReference type="PROSITE" id="PS51123"/>
    </source>
</evidence>
<dbReference type="PANTHER" id="PTHR30329:SF21">
    <property type="entry name" value="LIPOPROTEIN YIAD-RELATED"/>
    <property type="match status" value="1"/>
</dbReference>
<evidence type="ECO:0000313" key="3">
    <source>
        <dbReference type="EMBL" id="VAW85461.1"/>
    </source>
</evidence>